<proteinExistence type="predicted"/>
<evidence type="ECO:0000313" key="3">
    <source>
        <dbReference type="EMBL" id="OHT04791.1"/>
    </source>
</evidence>
<dbReference type="RefSeq" id="XP_068357927.1">
    <property type="nucleotide sequence ID" value="XM_068492980.1"/>
</dbReference>
<dbReference type="VEuPathDB" id="TrichDB:TRFO_06248"/>
<feature type="compositionally biased region" description="Basic and acidic residues" evidence="2">
    <location>
        <begin position="96"/>
        <end position="105"/>
    </location>
</feature>
<name>A0A1J4K046_9EUKA</name>
<dbReference type="AlphaFoldDB" id="A0A1J4K046"/>
<evidence type="ECO:0000313" key="4">
    <source>
        <dbReference type="Proteomes" id="UP000179807"/>
    </source>
</evidence>
<gene>
    <name evidence="3" type="ORF">TRFO_06248</name>
</gene>
<feature type="compositionally biased region" description="Low complexity" evidence="2">
    <location>
        <begin position="106"/>
        <end position="115"/>
    </location>
</feature>
<feature type="coiled-coil region" evidence="1">
    <location>
        <begin position="41"/>
        <end position="89"/>
    </location>
</feature>
<dbReference type="EMBL" id="MLAK01000782">
    <property type="protein sequence ID" value="OHT04791.1"/>
    <property type="molecule type" value="Genomic_DNA"/>
</dbReference>
<dbReference type="Proteomes" id="UP000179807">
    <property type="component" value="Unassembled WGS sequence"/>
</dbReference>
<comment type="caution">
    <text evidence="3">The sequence shown here is derived from an EMBL/GenBank/DDBJ whole genome shotgun (WGS) entry which is preliminary data.</text>
</comment>
<protein>
    <submittedName>
        <fullName evidence="3">Uncharacterized protein</fullName>
    </submittedName>
</protein>
<reference evidence="3" key="1">
    <citation type="submission" date="2016-10" db="EMBL/GenBank/DDBJ databases">
        <authorList>
            <person name="Benchimol M."/>
            <person name="Almeida L.G."/>
            <person name="Vasconcelos A.T."/>
            <person name="Perreira-Neves A."/>
            <person name="Rosa I.A."/>
            <person name="Tasca T."/>
            <person name="Bogo M.R."/>
            <person name="de Souza W."/>
        </authorList>
    </citation>
    <scope>NUCLEOTIDE SEQUENCE [LARGE SCALE GENOMIC DNA]</scope>
    <source>
        <strain evidence="3">K</strain>
    </source>
</reference>
<dbReference type="GeneID" id="94827684"/>
<feature type="region of interest" description="Disordered" evidence="2">
    <location>
        <begin position="90"/>
        <end position="115"/>
    </location>
</feature>
<keyword evidence="1" id="KW-0175">Coiled coil</keyword>
<keyword evidence="4" id="KW-1185">Reference proteome</keyword>
<feature type="coiled-coil region" evidence="1">
    <location>
        <begin position="164"/>
        <end position="238"/>
    </location>
</feature>
<evidence type="ECO:0000256" key="1">
    <source>
        <dbReference type="SAM" id="Coils"/>
    </source>
</evidence>
<evidence type="ECO:0000256" key="2">
    <source>
        <dbReference type="SAM" id="MobiDB-lite"/>
    </source>
</evidence>
<organism evidence="3 4">
    <name type="scientific">Tritrichomonas foetus</name>
    <dbReference type="NCBI Taxonomy" id="1144522"/>
    <lineage>
        <taxon>Eukaryota</taxon>
        <taxon>Metamonada</taxon>
        <taxon>Parabasalia</taxon>
        <taxon>Tritrichomonadida</taxon>
        <taxon>Tritrichomonadidae</taxon>
        <taxon>Tritrichomonas</taxon>
    </lineage>
</organism>
<accession>A0A1J4K046</accession>
<sequence length="283" mass="33808">MSTDSLFKKLLATPPRTPNISDSAEELELLEEFKKLEERSRLKYKKKIDKGKKKIAELEKKLAEYEKEIHELKANNEEINAQIQKMDSAHKLNKSKHNEARDHKSNSNSLSSDDDINYIISGTRRRTDMDKMDITRSQYITYLERFADVKCDEVECLINRLLKIKKKRTTQEKYNESMRELKRKCDKLTKENEQIRDNFEKAKLLIEQFVITHRETKAERRTRELQELAKIRSEQEEKEVNLYSYITSQFRQYMEIDTDNLNEESVRNIVRRAAAMLKEKYDE</sequence>